<name>A0ABS9CI69_9BACT</name>
<dbReference type="InterPro" id="IPR011604">
    <property type="entry name" value="PDDEXK-like_dom_sf"/>
</dbReference>
<organism evidence="3 4">
    <name type="scientific">Xylanibacter brevis</name>
    <dbReference type="NCBI Taxonomy" id="83231"/>
    <lineage>
        <taxon>Bacteria</taxon>
        <taxon>Pseudomonadati</taxon>
        <taxon>Bacteroidota</taxon>
        <taxon>Bacteroidia</taxon>
        <taxon>Bacteroidales</taxon>
        <taxon>Prevotellaceae</taxon>
        <taxon>Xylanibacter</taxon>
    </lineage>
</organism>
<protein>
    <submittedName>
        <fullName evidence="3">PD-(D/E)XK nuclease family protein</fullName>
    </submittedName>
</protein>
<evidence type="ECO:0000256" key="1">
    <source>
        <dbReference type="SAM" id="MobiDB-lite"/>
    </source>
</evidence>
<evidence type="ECO:0000313" key="3">
    <source>
        <dbReference type="EMBL" id="MCF2564788.1"/>
    </source>
</evidence>
<keyword evidence="4" id="KW-1185">Reference proteome</keyword>
<dbReference type="Pfam" id="PF12705">
    <property type="entry name" value="PDDEXK_1"/>
    <property type="match status" value="1"/>
</dbReference>
<feature type="domain" description="PD-(D/E)XK endonuclease-like" evidence="2">
    <location>
        <begin position="561"/>
        <end position="808"/>
    </location>
</feature>
<feature type="region of interest" description="Disordered" evidence="1">
    <location>
        <begin position="857"/>
        <end position="881"/>
    </location>
</feature>
<proteinExistence type="predicted"/>
<comment type="caution">
    <text evidence="3">The sequence shown here is derived from an EMBL/GenBank/DDBJ whole genome shotgun (WGS) entry which is preliminary data.</text>
</comment>
<dbReference type="RefSeq" id="WP_301638662.1">
    <property type="nucleotide sequence ID" value="NZ_JADYTN010000039.1"/>
</dbReference>
<sequence>MKIVYSPFYSNGYYIDLKKRKDCLLGLKVCGSNELLSELELRSGIVSQELSEPERLIDFHEALSGNISDTIFERSFKRDEVGVSRQLMAWCDSLLMEGWTPDANHCSDKLKDLAKLVKGVKSKHISARWKELAKHLENHRIFQEYDSIEVHDTEQIPAVVRNTLDVLEKQMTVNYIVREGSLPETFSLYQFKTRSDAYQWYLSKPKALQDVDVTISSDNCILNDMAIAMGQPVVNSTATKSNPQLLQLFKLGMSLFIRPVNVYNLLSYLQIQGNPLGGVSYKLARVLSDEGGVNKTWEDIIEEYDFTDDEGKDKRAEKLAFIEMLNKDYLSDKILVEDVKSFANKLARWCDQLLRVDGVEDERKEQLVVLASFCRSLHEILPADGYITSETLKAHVDGIYQPQSFTHMRAQKDSPDTVSSISQLADDVNKVCWLGCVGGDFPAYPFDFLNTSELASFEESGILIPSKSTFYAQHHNLELEGLKHVKELILVTWEYDSNARQEEHPLITELKHRYKDKWETRVIVDAVPNLEEETGQITVLEPHDNYQLSKELKEIRREKESYTSIGTLIQHPFDYTMVHLLKLREPQVGQLPDLDTTKGLVAHLFVEKLFETYGGNMADEYMKMDQDDIKKMMGEAIQQKGAVLLLPEYKLERQQFEGILQKSVTVLAGIIQNLGLEPIGSEVEINVDLDTIGAFYGSVDMVLKDSNGNLVIFDFKWSESKGFRKKLEENKSIQLELYRKAAQKHYGSQIAGVAYYLFPMMTMFTSDFSESSHIRRVKVKTEAASNDLFEEIQNSYRYRRDELDHGFIEDGEMEEIAELGYTKAGNDTPFYPLDNEKGIKSCPYVKEDKPPFVKKKATWNTQTNNPKEKKTTHPILKGRLL</sequence>
<dbReference type="InterPro" id="IPR038726">
    <property type="entry name" value="PDDEXK_AddAB-type"/>
</dbReference>
<dbReference type="EMBL" id="JADYTN010000039">
    <property type="protein sequence ID" value="MCF2564788.1"/>
    <property type="molecule type" value="Genomic_DNA"/>
</dbReference>
<gene>
    <name evidence="3" type="ORF">I6E12_11845</name>
</gene>
<reference evidence="3 4" key="1">
    <citation type="submission" date="2020-12" db="EMBL/GenBank/DDBJ databases">
        <title>Whole genome sequences of gut porcine anaerobes.</title>
        <authorList>
            <person name="Kubasova T."/>
            <person name="Jahodarova E."/>
            <person name="Rychlik I."/>
        </authorList>
    </citation>
    <scope>NUCLEOTIDE SEQUENCE [LARGE SCALE GENOMIC DNA]</scope>
    <source>
        <strain evidence="3 4">An925</strain>
    </source>
</reference>
<dbReference type="Proteomes" id="UP001200470">
    <property type="component" value="Unassembled WGS sequence"/>
</dbReference>
<evidence type="ECO:0000259" key="2">
    <source>
        <dbReference type="Pfam" id="PF12705"/>
    </source>
</evidence>
<accession>A0ABS9CI69</accession>
<evidence type="ECO:0000313" key="4">
    <source>
        <dbReference type="Proteomes" id="UP001200470"/>
    </source>
</evidence>
<dbReference type="Gene3D" id="3.90.320.10">
    <property type="match status" value="1"/>
</dbReference>